<keyword evidence="7" id="KW-0479">Metal-binding</keyword>
<keyword evidence="8 17" id="KW-0732">Signal</keyword>
<feature type="transmembrane region" description="Helical" evidence="16">
    <location>
        <begin position="248"/>
        <end position="274"/>
    </location>
</feature>
<evidence type="ECO:0000256" key="4">
    <source>
        <dbReference type="ARBA" id="ARBA00012483"/>
    </source>
</evidence>
<evidence type="ECO:0000256" key="11">
    <source>
        <dbReference type="ARBA" id="ARBA00022833"/>
    </source>
</evidence>
<evidence type="ECO:0000256" key="16">
    <source>
        <dbReference type="SAM" id="Phobius"/>
    </source>
</evidence>
<keyword evidence="13 16" id="KW-0472">Membrane</keyword>
<proteinExistence type="inferred from homology"/>
<dbReference type="PROSITE" id="PS50089">
    <property type="entry name" value="ZF_RING_2"/>
    <property type="match status" value="1"/>
</dbReference>
<evidence type="ECO:0000256" key="10">
    <source>
        <dbReference type="ARBA" id="ARBA00022786"/>
    </source>
</evidence>
<dbReference type="Gene3D" id="3.30.40.10">
    <property type="entry name" value="Zinc/RING finger domain, C3HC4 (zinc finger)"/>
    <property type="match status" value="1"/>
</dbReference>
<evidence type="ECO:0000256" key="5">
    <source>
        <dbReference type="ARBA" id="ARBA00022679"/>
    </source>
</evidence>
<dbReference type="GO" id="GO:0030247">
    <property type="term" value="F:polysaccharide binding"/>
    <property type="evidence" value="ECO:0007669"/>
    <property type="project" value="InterPro"/>
</dbReference>
<keyword evidence="20" id="KW-1185">Reference proteome</keyword>
<keyword evidence="12 16" id="KW-1133">Transmembrane helix</keyword>
<protein>
    <recommendedName>
        <fullName evidence="4">RING-type E3 ubiquitin transferase</fullName>
        <ecNumber evidence="4">2.3.2.27</ecNumber>
    </recommendedName>
</protein>
<dbReference type="GO" id="GO:0008270">
    <property type="term" value="F:zinc ion binding"/>
    <property type="evidence" value="ECO:0007669"/>
    <property type="project" value="UniProtKB-KW"/>
</dbReference>
<dbReference type="GO" id="GO:0061630">
    <property type="term" value="F:ubiquitin protein ligase activity"/>
    <property type="evidence" value="ECO:0007669"/>
    <property type="project" value="UniProtKB-EC"/>
</dbReference>
<evidence type="ECO:0000256" key="12">
    <source>
        <dbReference type="ARBA" id="ARBA00022989"/>
    </source>
</evidence>
<comment type="pathway">
    <text evidence="3">Protein modification; protein ubiquitination.</text>
</comment>
<dbReference type="EMBL" id="JAXQNO010000008">
    <property type="protein sequence ID" value="KAK4792223.1"/>
    <property type="molecule type" value="Genomic_DNA"/>
</dbReference>
<evidence type="ECO:0000256" key="14">
    <source>
        <dbReference type="ARBA" id="ARBA00024209"/>
    </source>
</evidence>
<name>A0AAN7LNR5_TRANT</name>
<evidence type="ECO:0000259" key="18">
    <source>
        <dbReference type="PROSITE" id="PS50089"/>
    </source>
</evidence>
<dbReference type="InterPro" id="IPR013083">
    <property type="entry name" value="Znf_RING/FYVE/PHD"/>
</dbReference>
<keyword evidence="11" id="KW-0862">Zinc</keyword>
<dbReference type="GO" id="GO:0016020">
    <property type="term" value="C:membrane"/>
    <property type="evidence" value="ECO:0007669"/>
    <property type="project" value="UniProtKB-SubCell"/>
</dbReference>
<feature type="domain" description="RING-type" evidence="18">
    <location>
        <begin position="341"/>
        <end position="383"/>
    </location>
</feature>
<accession>A0AAN7LNR5</accession>
<evidence type="ECO:0000256" key="7">
    <source>
        <dbReference type="ARBA" id="ARBA00022723"/>
    </source>
</evidence>
<evidence type="ECO:0000256" key="8">
    <source>
        <dbReference type="ARBA" id="ARBA00022729"/>
    </source>
</evidence>
<dbReference type="PANTHER" id="PTHR46279:SF10">
    <property type="entry name" value="RING-TYPE E3 UBIQUITIN TRANSFERASE"/>
    <property type="match status" value="1"/>
</dbReference>
<reference evidence="19 20" key="1">
    <citation type="journal article" date="2023" name="Hortic Res">
        <title>Pangenome of water caltrop reveals structural variations and asymmetric subgenome divergence after allopolyploidization.</title>
        <authorList>
            <person name="Zhang X."/>
            <person name="Chen Y."/>
            <person name="Wang L."/>
            <person name="Yuan Y."/>
            <person name="Fang M."/>
            <person name="Shi L."/>
            <person name="Lu R."/>
            <person name="Comes H.P."/>
            <person name="Ma Y."/>
            <person name="Chen Y."/>
            <person name="Huang G."/>
            <person name="Zhou Y."/>
            <person name="Zheng Z."/>
            <person name="Qiu Y."/>
        </authorList>
    </citation>
    <scope>NUCLEOTIDE SEQUENCE [LARGE SCALE GENOMIC DNA]</scope>
    <source>
        <strain evidence="19">F231</strain>
    </source>
</reference>
<evidence type="ECO:0000256" key="6">
    <source>
        <dbReference type="ARBA" id="ARBA00022692"/>
    </source>
</evidence>
<dbReference type="InterPro" id="IPR001841">
    <property type="entry name" value="Znf_RING"/>
</dbReference>
<dbReference type="Pfam" id="PF13947">
    <property type="entry name" value="GUB_WAK_bind"/>
    <property type="match status" value="1"/>
</dbReference>
<dbReference type="EC" id="2.3.2.27" evidence="4"/>
<evidence type="ECO:0000256" key="13">
    <source>
        <dbReference type="ARBA" id="ARBA00023136"/>
    </source>
</evidence>
<evidence type="ECO:0000256" key="2">
    <source>
        <dbReference type="ARBA" id="ARBA00004167"/>
    </source>
</evidence>
<keyword evidence="6 16" id="KW-0812">Transmembrane</keyword>
<keyword evidence="5" id="KW-0808">Transferase</keyword>
<evidence type="ECO:0000256" key="1">
    <source>
        <dbReference type="ARBA" id="ARBA00000900"/>
    </source>
</evidence>
<gene>
    <name evidence="19" type="ORF">SAY86_022658</name>
</gene>
<evidence type="ECO:0000313" key="20">
    <source>
        <dbReference type="Proteomes" id="UP001346149"/>
    </source>
</evidence>
<keyword evidence="10" id="KW-0833">Ubl conjugation pathway</keyword>
<keyword evidence="9 15" id="KW-0863">Zinc-finger</keyword>
<evidence type="ECO:0000256" key="15">
    <source>
        <dbReference type="PROSITE-ProRule" id="PRU00175"/>
    </source>
</evidence>
<evidence type="ECO:0000256" key="17">
    <source>
        <dbReference type="SAM" id="SignalP"/>
    </source>
</evidence>
<evidence type="ECO:0000313" key="19">
    <source>
        <dbReference type="EMBL" id="KAK4792223.1"/>
    </source>
</evidence>
<comment type="catalytic activity">
    <reaction evidence="1">
        <text>S-ubiquitinyl-[E2 ubiquitin-conjugating enzyme]-L-cysteine + [acceptor protein]-L-lysine = [E2 ubiquitin-conjugating enzyme]-L-cysteine + N(6)-ubiquitinyl-[acceptor protein]-L-lysine.</text>
        <dbReference type="EC" id="2.3.2.27"/>
    </reaction>
</comment>
<comment type="subcellular location">
    <subcellularLocation>
        <location evidence="2">Membrane</location>
        <topology evidence="2">Single-pass membrane protein</topology>
    </subcellularLocation>
</comment>
<sequence>MEERLSLFTIPLILLFSLTLNSLLPARASATPNCTRAVCHQHEPEIRFPFRISTKQPPSCGYNYGFEVSCSSTPTQTLLNLPNSGLFTVQGIDYAKQELWINDPDGCLPRRLLSLKGLNLSGSPFATVSSEFFSFFNCSSLDYTKHWINPIACLSSPNYTVFASSAYSALANLPVSCRRVGLASVPVEWPSMFEEVHSSDLTEDLRLRWARPDCGQCEARGGTCGLKANSRTKVQCRDVPNHGSLPRVALYGITVGAGIPGILLLTGLICYLCGRVKSLATGSRARDPTTELATASTMITVHGPSAALTGLDKATIESYPRLVLGKSRRLPRAERDDDAVCAICLSEYQPKETLRAIPDCHHFFHEDCIDQWLSLKGTCPVCRNNPRQRAETPSPSRTSDGVV</sequence>
<comment type="caution">
    <text evidence="19">The sequence shown here is derived from an EMBL/GenBank/DDBJ whole genome shotgun (WGS) entry which is preliminary data.</text>
</comment>
<dbReference type="InterPro" id="IPR046948">
    <property type="entry name" value="ATL20-22-like"/>
</dbReference>
<dbReference type="SUPFAM" id="SSF57850">
    <property type="entry name" value="RING/U-box"/>
    <property type="match status" value="1"/>
</dbReference>
<dbReference type="InterPro" id="IPR025287">
    <property type="entry name" value="WAK_GUB"/>
</dbReference>
<dbReference type="PANTHER" id="PTHR46279">
    <property type="entry name" value="RING/U-BOX SUPERFAMILY PROTEIN"/>
    <property type="match status" value="1"/>
</dbReference>
<dbReference type="CDD" id="cd16461">
    <property type="entry name" value="RING-H2_EL5-like"/>
    <property type="match status" value="1"/>
</dbReference>
<organism evidence="19 20">
    <name type="scientific">Trapa natans</name>
    <name type="common">Water chestnut</name>
    <dbReference type="NCBI Taxonomy" id="22666"/>
    <lineage>
        <taxon>Eukaryota</taxon>
        <taxon>Viridiplantae</taxon>
        <taxon>Streptophyta</taxon>
        <taxon>Embryophyta</taxon>
        <taxon>Tracheophyta</taxon>
        <taxon>Spermatophyta</taxon>
        <taxon>Magnoliopsida</taxon>
        <taxon>eudicotyledons</taxon>
        <taxon>Gunneridae</taxon>
        <taxon>Pentapetalae</taxon>
        <taxon>rosids</taxon>
        <taxon>malvids</taxon>
        <taxon>Myrtales</taxon>
        <taxon>Lythraceae</taxon>
        <taxon>Trapa</taxon>
    </lineage>
</organism>
<dbReference type="Pfam" id="PF13639">
    <property type="entry name" value="zf-RING_2"/>
    <property type="match status" value="1"/>
</dbReference>
<evidence type="ECO:0000256" key="3">
    <source>
        <dbReference type="ARBA" id="ARBA00004906"/>
    </source>
</evidence>
<dbReference type="AlphaFoldDB" id="A0AAN7LNR5"/>
<feature type="signal peptide" evidence="17">
    <location>
        <begin position="1"/>
        <end position="30"/>
    </location>
</feature>
<comment type="similarity">
    <text evidence="14">Belongs to the RING-type zinc finger family. ATL subfamily.</text>
</comment>
<dbReference type="SMART" id="SM00184">
    <property type="entry name" value="RING"/>
    <property type="match status" value="1"/>
</dbReference>
<dbReference type="Proteomes" id="UP001346149">
    <property type="component" value="Unassembled WGS sequence"/>
</dbReference>
<evidence type="ECO:0000256" key="9">
    <source>
        <dbReference type="ARBA" id="ARBA00022771"/>
    </source>
</evidence>
<feature type="chain" id="PRO_5042866793" description="RING-type E3 ubiquitin transferase" evidence="17">
    <location>
        <begin position="31"/>
        <end position="403"/>
    </location>
</feature>